<dbReference type="RefSeq" id="WP_191195541.1">
    <property type="nucleotide sequence ID" value="NZ_JACXYZ010000002.1"/>
</dbReference>
<dbReference type="Proteomes" id="UP000618818">
    <property type="component" value="Unassembled WGS sequence"/>
</dbReference>
<evidence type="ECO:0008006" key="4">
    <source>
        <dbReference type="Google" id="ProtNLM"/>
    </source>
</evidence>
<sequence>MDDEEFREGLNSLDRLALTEYHDGLAVVSQDPDPRHAAVRLGRLVGVELKEPFAKSRPLASPSERTAAYRGWDLVASREDFDRADRVATWQYQALGAIKAELAADDPRVRDWTTYDFAFWAQNEEGFFGFFARAVRRYICGDPVVRAKVEEATTTSRKSGIAVADLSPEVVVASGGAALGTYLVATVPFLGFMGVPVIVALVLILYRLGVEGFCDWSNSLRTDEDEKH</sequence>
<keyword evidence="1" id="KW-0812">Transmembrane</keyword>
<evidence type="ECO:0000313" key="2">
    <source>
        <dbReference type="EMBL" id="MBD3925654.1"/>
    </source>
</evidence>
<comment type="caution">
    <text evidence="2">The sequence shown here is derived from an EMBL/GenBank/DDBJ whole genome shotgun (WGS) entry which is preliminary data.</text>
</comment>
<feature type="transmembrane region" description="Helical" evidence="1">
    <location>
        <begin position="182"/>
        <end position="206"/>
    </location>
</feature>
<reference evidence="2 3" key="1">
    <citation type="submission" date="2020-09" db="EMBL/GenBank/DDBJ databases">
        <title>novel species in genus Nocardioides.</title>
        <authorList>
            <person name="Zhang G."/>
        </authorList>
    </citation>
    <scope>NUCLEOTIDE SEQUENCE [LARGE SCALE GENOMIC DNA]</scope>
    <source>
        <strain evidence="2 3">KCTC 39551</strain>
    </source>
</reference>
<name>A0ABR8NGT5_9ACTN</name>
<keyword evidence="3" id="KW-1185">Reference proteome</keyword>
<keyword evidence="1" id="KW-1133">Transmembrane helix</keyword>
<organism evidence="2 3">
    <name type="scientific">Nocardioides cavernae</name>
    <dbReference type="NCBI Taxonomy" id="1921566"/>
    <lineage>
        <taxon>Bacteria</taxon>
        <taxon>Bacillati</taxon>
        <taxon>Actinomycetota</taxon>
        <taxon>Actinomycetes</taxon>
        <taxon>Propionibacteriales</taxon>
        <taxon>Nocardioidaceae</taxon>
        <taxon>Nocardioides</taxon>
    </lineage>
</organism>
<keyword evidence="1" id="KW-0472">Membrane</keyword>
<proteinExistence type="predicted"/>
<gene>
    <name evidence="2" type="ORF">IEZ26_13555</name>
</gene>
<dbReference type="EMBL" id="JACXYZ010000002">
    <property type="protein sequence ID" value="MBD3925654.1"/>
    <property type="molecule type" value="Genomic_DNA"/>
</dbReference>
<protein>
    <recommendedName>
        <fullName evidence="4">DUF2207 domain-containing protein</fullName>
    </recommendedName>
</protein>
<accession>A0ABR8NGT5</accession>
<evidence type="ECO:0000256" key="1">
    <source>
        <dbReference type="SAM" id="Phobius"/>
    </source>
</evidence>
<evidence type="ECO:0000313" key="3">
    <source>
        <dbReference type="Proteomes" id="UP000618818"/>
    </source>
</evidence>